<reference evidence="1" key="1">
    <citation type="submission" date="2019-07" db="EMBL/GenBank/DDBJ databases">
        <authorList>
            <person name="Dittberner H."/>
        </authorList>
    </citation>
    <scope>NUCLEOTIDE SEQUENCE [LARGE SCALE GENOMIC DNA]</scope>
</reference>
<proteinExistence type="predicted"/>
<dbReference type="AlphaFoldDB" id="A0A565B9Q4"/>
<accession>A0A565B9Q4</accession>
<organism evidence="1 2">
    <name type="scientific">Arabis nemorensis</name>
    <dbReference type="NCBI Taxonomy" id="586526"/>
    <lineage>
        <taxon>Eukaryota</taxon>
        <taxon>Viridiplantae</taxon>
        <taxon>Streptophyta</taxon>
        <taxon>Embryophyta</taxon>
        <taxon>Tracheophyta</taxon>
        <taxon>Spermatophyta</taxon>
        <taxon>Magnoliopsida</taxon>
        <taxon>eudicotyledons</taxon>
        <taxon>Gunneridae</taxon>
        <taxon>Pentapetalae</taxon>
        <taxon>rosids</taxon>
        <taxon>malvids</taxon>
        <taxon>Brassicales</taxon>
        <taxon>Brassicaceae</taxon>
        <taxon>Arabideae</taxon>
        <taxon>Arabis</taxon>
    </lineage>
</organism>
<comment type="caution">
    <text evidence="1">The sequence shown here is derived from an EMBL/GenBank/DDBJ whole genome shotgun (WGS) entry which is preliminary data.</text>
</comment>
<keyword evidence="2" id="KW-1185">Reference proteome</keyword>
<sequence>MVSKLQFLLGGNGYFLLWKKRMLAHQNVLWLKEGLVDDHGVMIQEGQESKADKKAKKRILNPIDVNEYIFYCYASGCLMMIQ</sequence>
<dbReference type="EMBL" id="CABITT030000003">
    <property type="protein sequence ID" value="VVA98377.1"/>
    <property type="molecule type" value="Genomic_DNA"/>
</dbReference>
<dbReference type="Proteomes" id="UP000489600">
    <property type="component" value="Unassembled WGS sequence"/>
</dbReference>
<gene>
    <name evidence="1" type="ORF">ANE_LOCUS8822</name>
</gene>
<name>A0A565B9Q4_9BRAS</name>
<evidence type="ECO:0000313" key="2">
    <source>
        <dbReference type="Proteomes" id="UP000489600"/>
    </source>
</evidence>
<protein>
    <submittedName>
        <fullName evidence="1">Uncharacterized protein</fullName>
    </submittedName>
</protein>
<evidence type="ECO:0000313" key="1">
    <source>
        <dbReference type="EMBL" id="VVA98377.1"/>
    </source>
</evidence>